<feature type="region of interest" description="Disordered" evidence="1">
    <location>
        <begin position="1"/>
        <end position="20"/>
    </location>
</feature>
<name>A0A4C1SIW1_EUMVA</name>
<sequence length="77" mass="9072">MMKIVPQSAARGAGVEARTPTRADARSPFRVYFALKFALRKYTINHITRWEWSSPKFKTERVEHNTAQWRRVKLQPV</sequence>
<organism evidence="2 3">
    <name type="scientific">Eumeta variegata</name>
    <name type="common">Bagworm moth</name>
    <name type="synonym">Eumeta japonica</name>
    <dbReference type="NCBI Taxonomy" id="151549"/>
    <lineage>
        <taxon>Eukaryota</taxon>
        <taxon>Metazoa</taxon>
        <taxon>Ecdysozoa</taxon>
        <taxon>Arthropoda</taxon>
        <taxon>Hexapoda</taxon>
        <taxon>Insecta</taxon>
        <taxon>Pterygota</taxon>
        <taxon>Neoptera</taxon>
        <taxon>Endopterygota</taxon>
        <taxon>Lepidoptera</taxon>
        <taxon>Glossata</taxon>
        <taxon>Ditrysia</taxon>
        <taxon>Tineoidea</taxon>
        <taxon>Psychidae</taxon>
        <taxon>Oiketicinae</taxon>
        <taxon>Eumeta</taxon>
    </lineage>
</organism>
<gene>
    <name evidence="2" type="ORF">EVAR_30819_1</name>
</gene>
<protein>
    <submittedName>
        <fullName evidence="2">Uncharacterized protein</fullName>
    </submittedName>
</protein>
<evidence type="ECO:0000313" key="3">
    <source>
        <dbReference type="Proteomes" id="UP000299102"/>
    </source>
</evidence>
<comment type="caution">
    <text evidence="2">The sequence shown here is derived from an EMBL/GenBank/DDBJ whole genome shotgun (WGS) entry which is preliminary data.</text>
</comment>
<keyword evidence="3" id="KW-1185">Reference proteome</keyword>
<reference evidence="2 3" key="1">
    <citation type="journal article" date="2019" name="Commun. Biol.">
        <title>The bagworm genome reveals a unique fibroin gene that provides high tensile strength.</title>
        <authorList>
            <person name="Kono N."/>
            <person name="Nakamura H."/>
            <person name="Ohtoshi R."/>
            <person name="Tomita M."/>
            <person name="Numata K."/>
            <person name="Arakawa K."/>
        </authorList>
    </citation>
    <scope>NUCLEOTIDE SEQUENCE [LARGE SCALE GENOMIC DNA]</scope>
</reference>
<evidence type="ECO:0000313" key="2">
    <source>
        <dbReference type="EMBL" id="GBP01307.1"/>
    </source>
</evidence>
<proteinExistence type="predicted"/>
<evidence type="ECO:0000256" key="1">
    <source>
        <dbReference type="SAM" id="MobiDB-lite"/>
    </source>
</evidence>
<dbReference type="EMBL" id="BGZK01003439">
    <property type="protein sequence ID" value="GBP01307.1"/>
    <property type="molecule type" value="Genomic_DNA"/>
</dbReference>
<dbReference type="AlphaFoldDB" id="A0A4C1SIW1"/>
<dbReference type="Proteomes" id="UP000299102">
    <property type="component" value="Unassembled WGS sequence"/>
</dbReference>
<accession>A0A4C1SIW1</accession>